<dbReference type="KEGG" id="asem:NNL22_07595"/>
<dbReference type="Gene3D" id="1.10.287.110">
    <property type="entry name" value="DnaJ domain"/>
    <property type="match status" value="1"/>
</dbReference>
<dbReference type="Proteomes" id="UP001164472">
    <property type="component" value="Chromosome"/>
</dbReference>
<evidence type="ECO:0000259" key="2">
    <source>
        <dbReference type="PROSITE" id="PS50076"/>
    </source>
</evidence>
<dbReference type="SMART" id="SM00271">
    <property type="entry name" value="DnaJ"/>
    <property type="match status" value="1"/>
</dbReference>
<keyword evidence="4" id="KW-1185">Reference proteome</keyword>
<reference evidence="3" key="1">
    <citation type="submission" date="2022-07" db="EMBL/GenBank/DDBJ databases">
        <title>Alkalimarinus sp. nov., isolated from gut of a Alitta virens.</title>
        <authorList>
            <person name="Yang A.I."/>
            <person name="Shin N.-R."/>
        </authorList>
    </citation>
    <scope>NUCLEOTIDE SEQUENCE</scope>
    <source>
        <strain evidence="3">FA028</strain>
    </source>
</reference>
<proteinExistence type="predicted"/>
<dbReference type="InterPro" id="IPR001623">
    <property type="entry name" value="DnaJ_domain"/>
</dbReference>
<evidence type="ECO:0000313" key="3">
    <source>
        <dbReference type="EMBL" id="UZW76443.1"/>
    </source>
</evidence>
<evidence type="ECO:0000313" key="4">
    <source>
        <dbReference type="Proteomes" id="UP001164472"/>
    </source>
</evidence>
<dbReference type="Pfam" id="PF12339">
    <property type="entry name" value="DNAJ_related"/>
    <property type="match status" value="1"/>
</dbReference>
<dbReference type="InterPro" id="IPR021059">
    <property type="entry name" value="DnaJ-related_N"/>
</dbReference>
<evidence type="ECO:0000256" key="1">
    <source>
        <dbReference type="ARBA" id="ARBA00023186"/>
    </source>
</evidence>
<dbReference type="Pfam" id="PF00226">
    <property type="entry name" value="DnaJ"/>
    <property type="match status" value="1"/>
</dbReference>
<name>A0A9E8HPN5_9ALTE</name>
<keyword evidence="1" id="KW-0143">Chaperone</keyword>
<dbReference type="RefSeq" id="WP_251811814.1">
    <property type="nucleotide sequence ID" value="NZ_CP101527.1"/>
</dbReference>
<dbReference type="CDD" id="cd06257">
    <property type="entry name" value="DnaJ"/>
    <property type="match status" value="1"/>
</dbReference>
<feature type="domain" description="J" evidence="2">
    <location>
        <begin position="151"/>
        <end position="204"/>
    </location>
</feature>
<accession>A0A9E8HPN5</accession>
<organism evidence="3 4">
    <name type="scientific">Alkalimarinus sediminis</name>
    <dbReference type="NCBI Taxonomy" id="1632866"/>
    <lineage>
        <taxon>Bacteria</taxon>
        <taxon>Pseudomonadati</taxon>
        <taxon>Pseudomonadota</taxon>
        <taxon>Gammaproteobacteria</taxon>
        <taxon>Alteromonadales</taxon>
        <taxon>Alteromonadaceae</taxon>
        <taxon>Alkalimarinus</taxon>
    </lineage>
</organism>
<dbReference type="EMBL" id="CP101527">
    <property type="protein sequence ID" value="UZW76443.1"/>
    <property type="molecule type" value="Genomic_DNA"/>
</dbReference>
<sequence length="212" mass="24539">MLESEYEISTTFIQELRNTLRDILTQPQFPSVSEYKLIKLLQSERYNTLNNLNMNQSEQLFQLHFLVFHALYQLQQELLSQGVGLLQITPLAICVTSIPLNDKPNSSLQEQDKLAEYYLDLDNLTITTAEDIEQLILSFWKSFNQPNSHLESLKILQLKPPVTYSEIKKQYKRLASQHHPDKGGSKESIQQINQAMATINRHHRNGQLTNIS</sequence>
<dbReference type="AlphaFoldDB" id="A0A9E8HPN5"/>
<dbReference type="SUPFAM" id="SSF46565">
    <property type="entry name" value="Chaperone J-domain"/>
    <property type="match status" value="1"/>
</dbReference>
<dbReference type="PROSITE" id="PS50076">
    <property type="entry name" value="DNAJ_2"/>
    <property type="match status" value="1"/>
</dbReference>
<protein>
    <submittedName>
        <fullName evidence="3">DnaJ domain-containing protein</fullName>
    </submittedName>
</protein>
<dbReference type="InterPro" id="IPR036869">
    <property type="entry name" value="J_dom_sf"/>
</dbReference>
<gene>
    <name evidence="3" type="ORF">NNL22_07595</name>
</gene>